<dbReference type="AlphaFoldDB" id="A0A9E6XU99"/>
<reference evidence="1" key="1">
    <citation type="journal article" date="2022" name="Int. J. Syst. Evol. Microbiol.">
        <title>Pseudomonas aegrilactucae sp. nov. and Pseudomonas morbosilactucae sp. nov., pathogens causing bacterial rot of lettuce in Japan.</title>
        <authorList>
            <person name="Sawada H."/>
            <person name="Fujikawa T."/>
            <person name="Satou M."/>
        </authorList>
    </citation>
    <scope>NUCLEOTIDE SEQUENCE</scope>
    <source>
        <strain evidence="1">0166_1</strain>
    </source>
</reference>
<gene>
    <name evidence="1" type="ORF">DSM104329_00889</name>
</gene>
<proteinExistence type="predicted"/>
<organism evidence="1 2">
    <name type="scientific">Capillimicrobium parvum</name>
    <dbReference type="NCBI Taxonomy" id="2884022"/>
    <lineage>
        <taxon>Bacteria</taxon>
        <taxon>Bacillati</taxon>
        <taxon>Actinomycetota</taxon>
        <taxon>Thermoleophilia</taxon>
        <taxon>Solirubrobacterales</taxon>
        <taxon>Capillimicrobiaceae</taxon>
        <taxon>Capillimicrobium</taxon>
    </lineage>
</organism>
<evidence type="ECO:0000313" key="2">
    <source>
        <dbReference type="Proteomes" id="UP001162834"/>
    </source>
</evidence>
<dbReference type="RefSeq" id="WP_259314184.1">
    <property type="nucleotide sequence ID" value="NZ_CP087164.1"/>
</dbReference>
<protein>
    <submittedName>
        <fullName evidence="1">Uncharacterized protein</fullName>
    </submittedName>
</protein>
<evidence type="ECO:0000313" key="1">
    <source>
        <dbReference type="EMBL" id="UGS34511.1"/>
    </source>
</evidence>
<dbReference type="EMBL" id="CP087164">
    <property type="protein sequence ID" value="UGS34511.1"/>
    <property type="molecule type" value="Genomic_DNA"/>
</dbReference>
<sequence length="95" mass="10318">MPTLLIRCSLHASLSHEAFGDWVRERRDELLEASCVEDLRAAPLDETSWVLSLDVAQTSDAAMAEVDMLVGDLRLLGLEPAVYARGDARVGVGHG</sequence>
<keyword evidence="2" id="KW-1185">Reference proteome</keyword>
<name>A0A9E6XU99_9ACTN</name>
<dbReference type="KEGG" id="sbae:DSM104329_00889"/>
<accession>A0A9E6XU99</accession>
<dbReference type="Proteomes" id="UP001162834">
    <property type="component" value="Chromosome"/>
</dbReference>